<sequence>MISRIRTMLGIEIALHTLFEAPTVAELAQSINKKDIVHQPNSFSVLLPLNTKGSRAPLFCVHAVSGLSWGYIGLSKYLGPNQPIYGLQARGLDDETPVAETMEDMISDYIQQIRNVQPSGPYHLLGWSLGVYIAHSIATYLEEQGEEVALLALLDINPEYSSPYFETEADRDYWYIRFLDRYGDKDDPNAGEYLWEKTHNVIKNNLKILKGFSPPVYSKDALFFRATKVENQSIPLVSPHLWKPYVLGNIEIFDINCAHRDMDRPLPIAEIARVVARKLKVLKNKSQQKMESNIPVPPVVGPDDHIVS</sequence>
<name>A0ABR2VUZ3_9FUNG</name>
<dbReference type="EMBL" id="JASJQH010007647">
    <property type="protein sequence ID" value="KAK9703356.1"/>
    <property type="molecule type" value="Genomic_DNA"/>
</dbReference>
<reference evidence="3 4" key="1">
    <citation type="submission" date="2023-04" db="EMBL/GenBank/DDBJ databases">
        <title>Genome of Basidiobolus ranarum AG-B5.</title>
        <authorList>
            <person name="Stajich J.E."/>
            <person name="Carter-House D."/>
            <person name="Gryganskyi A."/>
        </authorList>
    </citation>
    <scope>NUCLEOTIDE SEQUENCE [LARGE SCALE GENOMIC DNA]</scope>
    <source>
        <strain evidence="3 4">AG-B5</strain>
    </source>
</reference>
<feature type="domain" description="Carrier" evidence="2">
    <location>
        <begin position="1"/>
        <end position="35"/>
    </location>
</feature>
<dbReference type="Pfam" id="PF00975">
    <property type="entry name" value="Thioesterase"/>
    <property type="match status" value="1"/>
</dbReference>
<feature type="region of interest" description="Disordered" evidence="1">
    <location>
        <begin position="287"/>
        <end position="308"/>
    </location>
</feature>
<keyword evidence="4" id="KW-1185">Reference proteome</keyword>
<proteinExistence type="predicted"/>
<evidence type="ECO:0000256" key="1">
    <source>
        <dbReference type="SAM" id="MobiDB-lite"/>
    </source>
</evidence>
<gene>
    <name evidence="3" type="ORF">K7432_010793</name>
</gene>
<evidence type="ECO:0000313" key="3">
    <source>
        <dbReference type="EMBL" id="KAK9703356.1"/>
    </source>
</evidence>
<dbReference type="InterPro" id="IPR009081">
    <property type="entry name" value="PP-bd_ACP"/>
</dbReference>
<evidence type="ECO:0000259" key="2">
    <source>
        <dbReference type="PROSITE" id="PS50075"/>
    </source>
</evidence>
<dbReference type="PROSITE" id="PS50075">
    <property type="entry name" value="CARRIER"/>
    <property type="match status" value="1"/>
</dbReference>
<organism evidence="3 4">
    <name type="scientific">Basidiobolus ranarum</name>
    <dbReference type="NCBI Taxonomy" id="34480"/>
    <lineage>
        <taxon>Eukaryota</taxon>
        <taxon>Fungi</taxon>
        <taxon>Fungi incertae sedis</taxon>
        <taxon>Zoopagomycota</taxon>
        <taxon>Entomophthoromycotina</taxon>
        <taxon>Basidiobolomycetes</taxon>
        <taxon>Basidiobolales</taxon>
        <taxon>Basidiobolaceae</taxon>
        <taxon>Basidiobolus</taxon>
    </lineage>
</organism>
<protein>
    <recommendedName>
        <fullName evidence="2">Carrier domain-containing protein</fullName>
    </recommendedName>
</protein>
<dbReference type="SUPFAM" id="SSF53474">
    <property type="entry name" value="alpha/beta-Hydrolases"/>
    <property type="match status" value="1"/>
</dbReference>
<dbReference type="Gene3D" id="3.40.50.1820">
    <property type="entry name" value="alpha/beta hydrolase"/>
    <property type="match status" value="1"/>
</dbReference>
<dbReference type="InterPro" id="IPR029058">
    <property type="entry name" value="AB_hydrolase_fold"/>
</dbReference>
<comment type="caution">
    <text evidence="3">The sequence shown here is derived from an EMBL/GenBank/DDBJ whole genome shotgun (WGS) entry which is preliminary data.</text>
</comment>
<dbReference type="InterPro" id="IPR001031">
    <property type="entry name" value="Thioesterase"/>
</dbReference>
<evidence type="ECO:0000313" key="4">
    <source>
        <dbReference type="Proteomes" id="UP001479436"/>
    </source>
</evidence>
<dbReference type="Proteomes" id="UP001479436">
    <property type="component" value="Unassembled WGS sequence"/>
</dbReference>
<accession>A0ABR2VUZ3</accession>